<dbReference type="PRINTS" id="PR01345">
    <property type="entry name" value="CERVTRCPTASE"/>
</dbReference>
<feature type="domain" description="Reverse transcriptase" evidence="1">
    <location>
        <begin position="93"/>
        <end position="357"/>
    </location>
</feature>
<evidence type="ECO:0000259" key="1">
    <source>
        <dbReference type="PROSITE" id="PS50878"/>
    </source>
</evidence>
<evidence type="ECO:0000313" key="2">
    <source>
        <dbReference type="EMBL" id="GAB0181781.1"/>
    </source>
</evidence>
<keyword evidence="3" id="KW-1185">Reference proteome</keyword>
<dbReference type="CDD" id="cd01650">
    <property type="entry name" value="RT_nLTR_like"/>
    <property type="match status" value="1"/>
</dbReference>
<dbReference type="Pfam" id="PF00078">
    <property type="entry name" value="RVT_1"/>
    <property type="match status" value="1"/>
</dbReference>
<dbReference type="Proteomes" id="UP001623348">
    <property type="component" value="Unassembled WGS sequence"/>
</dbReference>
<dbReference type="PROSITE" id="PS50878">
    <property type="entry name" value="RT_POL"/>
    <property type="match status" value="1"/>
</dbReference>
<dbReference type="PANTHER" id="PTHR33332">
    <property type="entry name" value="REVERSE TRANSCRIPTASE DOMAIN-CONTAINING PROTEIN"/>
    <property type="match status" value="1"/>
</dbReference>
<name>A0ABC9W8B1_GRUJA</name>
<dbReference type="EMBL" id="BAAFJT010000002">
    <property type="protein sequence ID" value="GAB0181781.1"/>
    <property type="molecule type" value="Genomic_DNA"/>
</dbReference>
<comment type="caution">
    <text evidence="2">The sequence shown here is derived from an EMBL/GenBank/DDBJ whole genome shotgun (WGS) entry which is preliminary data.</text>
</comment>
<proteinExistence type="predicted"/>
<protein>
    <submittedName>
        <fullName evidence="2">Mitochondrial enolase superfamily member 1</fullName>
    </submittedName>
</protein>
<gene>
    <name evidence="2" type="ORF">GRJ2_000643400</name>
</gene>
<dbReference type="AlphaFoldDB" id="A0ABC9W8B1"/>
<evidence type="ECO:0000313" key="3">
    <source>
        <dbReference type="Proteomes" id="UP001623348"/>
    </source>
</evidence>
<accession>A0ABC9W8B1</accession>
<organism evidence="2 3">
    <name type="scientific">Grus japonensis</name>
    <name type="common">Japanese crane</name>
    <name type="synonym">Red-crowned crane</name>
    <dbReference type="NCBI Taxonomy" id="30415"/>
    <lineage>
        <taxon>Eukaryota</taxon>
        <taxon>Metazoa</taxon>
        <taxon>Chordata</taxon>
        <taxon>Craniata</taxon>
        <taxon>Vertebrata</taxon>
        <taxon>Euteleostomi</taxon>
        <taxon>Archelosauria</taxon>
        <taxon>Archosauria</taxon>
        <taxon>Dinosauria</taxon>
        <taxon>Saurischia</taxon>
        <taxon>Theropoda</taxon>
        <taxon>Coelurosauria</taxon>
        <taxon>Aves</taxon>
        <taxon>Neognathae</taxon>
        <taxon>Neoaves</taxon>
        <taxon>Gruiformes</taxon>
        <taxon>Gruidae</taxon>
        <taxon>Grus</taxon>
    </lineage>
</organism>
<dbReference type="InterPro" id="IPR000477">
    <property type="entry name" value="RT_dom"/>
</dbReference>
<reference evidence="2 3" key="1">
    <citation type="submission" date="2024-06" db="EMBL/GenBank/DDBJ databases">
        <title>The draft genome of Grus japonensis, version 3.</title>
        <authorList>
            <person name="Nabeshima K."/>
            <person name="Suzuki S."/>
            <person name="Onuma M."/>
        </authorList>
    </citation>
    <scope>NUCLEOTIDE SEQUENCE [LARGE SCALE GENOMIC DNA]</scope>
    <source>
        <strain evidence="2 3">451A</strain>
    </source>
</reference>
<sequence>MGDLVTQDMEKAEVLNDFFSSIFTGKCLSHTAQVTEGRDWENAEPPTVGEDQVREYLRNLKVHKSMGPDGLHLCVLREVTDEVARPLAIIFEKSWQSGKVPADWKRGNITPIFKKGKKEDPGNYRPVSLTSVPGKTMEQTILETMLRHMENKEVIGDSQHSFTRGKSCLTNLVAFYDGVTASVDKGRVTDVIYLDLCKAFDTVPHDILVSKLERHGFDGWTTLWIRIWLDGRTQRVVVNGSMSKWRMVMSGVPQGSVLGLALFNIFVSDVDSGIECTLSKFADDTKLYGVVDMLEGRDAIQRDLDRLERWAPANRMKFNKAKCKVLHVGQGNPKHDYRLGEEWIESSPEEKDLGVLIDEKLNMSRQCALAAQKANHVLGCIKRGVTSRLREVILPLYSALVRPHLEYCIQLWRPQYKKHMELLERVQRRATKLIRGLEHLSSEDRLRELGFFSLEKRRLRGDLLAIFQYLKGAYRKSGEGLFTRACSDRTRGNGFKLKEGRFSLDVRKKFFPVRVVRHWNRLPREVVDAPSLELFKARLDEALGNVV</sequence>